<dbReference type="InterPro" id="IPR020904">
    <property type="entry name" value="Sc_DH/Rdtase_CS"/>
</dbReference>
<reference evidence="1 2" key="1">
    <citation type="submission" date="2024-09" db="EMBL/GenBank/DDBJ databases">
        <authorList>
            <person name="Lee S.D."/>
        </authorList>
    </citation>
    <scope>NUCLEOTIDE SEQUENCE [LARGE SCALE GENOMIC DNA]</scope>
    <source>
        <strain evidence="1 2">N1-1</strain>
    </source>
</reference>
<proteinExistence type="predicted"/>
<dbReference type="Proteomes" id="UP001592582">
    <property type="component" value="Unassembled WGS sequence"/>
</dbReference>
<dbReference type="PRINTS" id="PR00080">
    <property type="entry name" value="SDRFAMILY"/>
</dbReference>
<sequence length="245" mass="25292">MSLFSRKVALIAGAGDGLGRAAALAFSRNGATVVLAGPPSEDLEGTVKLLHDEGGEGCYVLADITDPDSDAAARMVDAAVRRYGTIDIAFNNATVTFPPTSVADICETDWTRTLAANLTGVWMAMKHEIAHMERHGGGVIVNTACNLASNGLLPGLGAYAASKAALATLTRTAAGEYAARGIRINAISPGPGHEPGEAAPEHPSFPQGKSATPEEVAETVVWLCSDDSGFLIGHDLVLDRKAATL</sequence>
<dbReference type="PANTHER" id="PTHR24321:SF11">
    <property type="entry name" value="BLR0893 PROTEIN"/>
    <property type="match status" value="1"/>
</dbReference>
<dbReference type="Gene3D" id="3.40.50.720">
    <property type="entry name" value="NAD(P)-binding Rossmann-like Domain"/>
    <property type="match status" value="1"/>
</dbReference>
<dbReference type="Pfam" id="PF13561">
    <property type="entry name" value="adh_short_C2"/>
    <property type="match status" value="1"/>
</dbReference>
<dbReference type="EMBL" id="JBHEZX010000004">
    <property type="protein sequence ID" value="MFC1409711.1"/>
    <property type="molecule type" value="Genomic_DNA"/>
</dbReference>
<dbReference type="InterPro" id="IPR002347">
    <property type="entry name" value="SDR_fam"/>
</dbReference>
<name>A0ABV6V7K6_9ACTN</name>
<evidence type="ECO:0000313" key="1">
    <source>
        <dbReference type="EMBL" id="MFC1409711.1"/>
    </source>
</evidence>
<gene>
    <name evidence="1" type="ORF">ACEZDG_10500</name>
</gene>
<accession>A0ABV6V7K6</accession>
<protein>
    <submittedName>
        <fullName evidence="1">SDR family oxidoreductase</fullName>
    </submittedName>
</protein>
<organism evidence="1 2">
    <name type="scientific">Streptacidiphilus alkalitolerans</name>
    <dbReference type="NCBI Taxonomy" id="3342712"/>
    <lineage>
        <taxon>Bacteria</taxon>
        <taxon>Bacillati</taxon>
        <taxon>Actinomycetota</taxon>
        <taxon>Actinomycetes</taxon>
        <taxon>Kitasatosporales</taxon>
        <taxon>Streptomycetaceae</taxon>
        <taxon>Streptacidiphilus</taxon>
    </lineage>
</organism>
<dbReference type="PROSITE" id="PS00061">
    <property type="entry name" value="ADH_SHORT"/>
    <property type="match status" value="1"/>
</dbReference>
<dbReference type="PRINTS" id="PR00081">
    <property type="entry name" value="GDHRDH"/>
</dbReference>
<keyword evidence="2" id="KW-1185">Reference proteome</keyword>
<dbReference type="InterPro" id="IPR036291">
    <property type="entry name" value="NAD(P)-bd_dom_sf"/>
</dbReference>
<dbReference type="SUPFAM" id="SSF51735">
    <property type="entry name" value="NAD(P)-binding Rossmann-fold domains"/>
    <property type="match status" value="1"/>
</dbReference>
<comment type="caution">
    <text evidence="1">The sequence shown here is derived from an EMBL/GenBank/DDBJ whole genome shotgun (WGS) entry which is preliminary data.</text>
</comment>
<dbReference type="PANTHER" id="PTHR24321">
    <property type="entry name" value="DEHYDROGENASES, SHORT CHAIN"/>
    <property type="match status" value="1"/>
</dbReference>
<evidence type="ECO:0000313" key="2">
    <source>
        <dbReference type="Proteomes" id="UP001592582"/>
    </source>
</evidence>
<dbReference type="CDD" id="cd05233">
    <property type="entry name" value="SDR_c"/>
    <property type="match status" value="1"/>
</dbReference>